<name>A0A6I6ERC5_9CLOT</name>
<evidence type="ECO:0000313" key="3">
    <source>
        <dbReference type="Proteomes" id="UP000422764"/>
    </source>
</evidence>
<keyword evidence="3" id="KW-1185">Reference proteome</keyword>
<dbReference type="Proteomes" id="UP000422764">
    <property type="component" value="Chromosome"/>
</dbReference>
<accession>A0A6I6ERC5</accession>
<protein>
    <submittedName>
        <fullName evidence="2">Uncharacterized protein</fullName>
    </submittedName>
</protein>
<evidence type="ECO:0000256" key="1">
    <source>
        <dbReference type="SAM" id="MobiDB-lite"/>
    </source>
</evidence>
<organism evidence="2 3">
    <name type="scientific">Clostridium bovifaecis</name>
    <dbReference type="NCBI Taxonomy" id="2184719"/>
    <lineage>
        <taxon>Bacteria</taxon>
        <taxon>Bacillati</taxon>
        <taxon>Bacillota</taxon>
        <taxon>Clostridia</taxon>
        <taxon>Eubacteriales</taxon>
        <taxon>Clostridiaceae</taxon>
        <taxon>Clostridium</taxon>
    </lineage>
</organism>
<dbReference type="AlphaFoldDB" id="A0A6I6ERC5"/>
<reference evidence="2 3" key="1">
    <citation type="submission" date="2019-12" db="EMBL/GenBank/DDBJ databases">
        <title>Genome sequenceing of Clostridium bovifaecis.</title>
        <authorList>
            <person name="Yao Y."/>
        </authorList>
    </citation>
    <scope>NUCLEOTIDE SEQUENCE [LARGE SCALE GENOMIC DNA]</scope>
    <source>
        <strain evidence="2 3">BXX</strain>
    </source>
</reference>
<dbReference type="EMBL" id="CP046522">
    <property type="protein sequence ID" value="QGU94973.1"/>
    <property type="molecule type" value="Genomic_DNA"/>
</dbReference>
<feature type="region of interest" description="Disordered" evidence="1">
    <location>
        <begin position="19"/>
        <end position="46"/>
    </location>
</feature>
<feature type="compositionally biased region" description="Basic and acidic residues" evidence="1">
    <location>
        <begin position="21"/>
        <end position="46"/>
    </location>
</feature>
<proteinExistence type="predicted"/>
<sequence>MKDWREIAVDDIINELEETSEEGKKQLEEKKVKIKPNSDSKLDRCPPSEGRTVSFCCTTTIPGGFSVVAGTQRVAFVEDCLRCIKTIETLPVYCEGIPSSAPCGEVEVCTIRVTGCIPFIAGAFVNGDEGSTSAICCQGCVCVDECVACFPIEDNGCSCFDSGTSECSGFAGIPDVDAGAVTVTVTPCSSGANSQTVRFTGTFTVTCNQPV</sequence>
<gene>
    <name evidence="2" type="ORF">GOM49_07595</name>
</gene>
<evidence type="ECO:0000313" key="2">
    <source>
        <dbReference type="EMBL" id="QGU94973.1"/>
    </source>
</evidence>